<organism evidence="3 4">
    <name type="scientific">Symbiodinium microadriaticum</name>
    <name type="common">Dinoflagellate</name>
    <name type="synonym">Zooxanthella microadriatica</name>
    <dbReference type="NCBI Taxonomy" id="2951"/>
    <lineage>
        <taxon>Eukaryota</taxon>
        <taxon>Sar</taxon>
        <taxon>Alveolata</taxon>
        <taxon>Dinophyceae</taxon>
        <taxon>Suessiales</taxon>
        <taxon>Symbiodiniaceae</taxon>
        <taxon>Symbiodinium</taxon>
    </lineage>
</organism>
<feature type="signal peptide" evidence="2">
    <location>
        <begin position="1"/>
        <end position="26"/>
    </location>
</feature>
<evidence type="ECO:0000256" key="2">
    <source>
        <dbReference type="SAM" id="SignalP"/>
    </source>
</evidence>
<dbReference type="Proteomes" id="UP000186817">
    <property type="component" value="Unassembled WGS sequence"/>
</dbReference>
<protein>
    <submittedName>
        <fullName evidence="3">Uncharacterized protein</fullName>
    </submittedName>
</protein>
<name>A0A1Q9E0C5_SYMMI</name>
<evidence type="ECO:0000256" key="1">
    <source>
        <dbReference type="SAM" id="MobiDB-lite"/>
    </source>
</evidence>
<dbReference type="OrthoDB" id="10533222at2759"/>
<dbReference type="AlphaFoldDB" id="A0A1Q9E0C5"/>
<keyword evidence="2" id="KW-0732">Signal</keyword>
<sequence length="419" mass="46605">MLRSRFLLVVLAFVLSFLVRYGLTESAPFLADVAVIFSDRLLLQLVIAEQASEDSVVLHVWDLGEHQTKRSEVTEQAKTHKLAAHHTDAVLTVTERLTIAQSSPSLDNFFGQAATMTVPDIPIPVDPVGRIHVCVFAVRPGMNLQEMEAVTPIMELWFQPHGRAASEDDRLHSVIPSLEHPQIMEAFQEVFVRRGPVEAEWEYCPTNPRTIHAAATTRIIAPTMQQEGKDDDDGRVPETRACPETGPGASSVMTYATKDIKIPPLFPSGILKKEESDGHTLAAMLPGHSCPRDYFAKYCMDPLSMSEHCSNEKKKEEKEIQVSIGTVVMEQGIAQSVQTEFTWSDEGMTCCPDDCFDQLFFAVEAVNRKLAAVWLVPELVQRPVASGSLPRPVLMLPNFEKTSPKYVVRSLAQLMNQSH</sequence>
<dbReference type="EMBL" id="LSRX01000313">
    <property type="protein sequence ID" value="OLQ00839.1"/>
    <property type="molecule type" value="Genomic_DNA"/>
</dbReference>
<evidence type="ECO:0000313" key="3">
    <source>
        <dbReference type="EMBL" id="OLQ00839.1"/>
    </source>
</evidence>
<feature type="region of interest" description="Disordered" evidence="1">
    <location>
        <begin position="225"/>
        <end position="250"/>
    </location>
</feature>
<reference evidence="3 4" key="1">
    <citation type="submission" date="2016-02" db="EMBL/GenBank/DDBJ databases">
        <title>Genome analysis of coral dinoflagellate symbionts highlights evolutionary adaptations to a symbiotic lifestyle.</title>
        <authorList>
            <person name="Aranda M."/>
            <person name="Li Y."/>
            <person name="Liew Y.J."/>
            <person name="Baumgarten S."/>
            <person name="Simakov O."/>
            <person name="Wilson M."/>
            <person name="Piel J."/>
            <person name="Ashoor H."/>
            <person name="Bougouffa S."/>
            <person name="Bajic V.B."/>
            <person name="Ryu T."/>
            <person name="Ravasi T."/>
            <person name="Bayer T."/>
            <person name="Micklem G."/>
            <person name="Kim H."/>
            <person name="Bhak J."/>
            <person name="Lajeunesse T.C."/>
            <person name="Voolstra C.R."/>
        </authorList>
    </citation>
    <scope>NUCLEOTIDE SEQUENCE [LARGE SCALE GENOMIC DNA]</scope>
    <source>
        <strain evidence="3 4">CCMP2467</strain>
    </source>
</reference>
<accession>A0A1Q9E0C5</accession>
<keyword evidence="4" id="KW-1185">Reference proteome</keyword>
<gene>
    <name evidence="3" type="ORF">AK812_SmicGene16445</name>
</gene>
<feature type="chain" id="PRO_5012322139" evidence="2">
    <location>
        <begin position="27"/>
        <end position="419"/>
    </location>
</feature>
<evidence type="ECO:0000313" key="4">
    <source>
        <dbReference type="Proteomes" id="UP000186817"/>
    </source>
</evidence>
<comment type="caution">
    <text evidence="3">The sequence shown here is derived from an EMBL/GenBank/DDBJ whole genome shotgun (WGS) entry which is preliminary data.</text>
</comment>
<proteinExistence type="predicted"/>